<comment type="caution">
    <text evidence="1">The sequence shown here is derived from an EMBL/GenBank/DDBJ whole genome shotgun (WGS) entry which is preliminary data.</text>
</comment>
<proteinExistence type="predicted"/>
<gene>
    <name evidence="1" type="ORF">I551_4123</name>
</gene>
<dbReference type="EMBL" id="JAOL01000122">
    <property type="protein sequence ID" value="EUA89357.1"/>
    <property type="molecule type" value="Genomic_DNA"/>
</dbReference>
<sequence>MRVTMQDDLLACGHGIVRIAHGGDPIPRWLLFAEVGRMAAPH</sequence>
<protein>
    <submittedName>
        <fullName evidence="1">Uncharacterized protein</fullName>
    </submittedName>
</protein>
<evidence type="ECO:0000313" key="1">
    <source>
        <dbReference type="EMBL" id="EUA89357.1"/>
    </source>
</evidence>
<keyword evidence="2" id="KW-1185">Reference proteome</keyword>
<name>A0ABN0QX69_MYCUL</name>
<evidence type="ECO:0000313" key="2">
    <source>
        <dbReference type="Proteomes" id="UP000020681"/>
    </source>
</evidence>
<organism evidence="1 2">
    <name type="scientific">Mycobacterium ulcerans str. Harvey</name>
    <dbReference type="NCBI Taxonomy" id="1299332"/>
    <lineage>
        <taxon>Bacteria</taxon>
        <taxon>Bacillati</taxon>
        <taxon>Actinomycetota</taxon>
        <taxon>Actinomycetes</taxon>
        <taxon>Mycobacteriales</taxon>
        <taxon>Mycobacteriaceae</taxon>
        <taxon>Mycobacterium</taxon>
        <taxon>Mycobacterium ulcerans group</taxon>
    </lineage>
</organism>
<dbReference type="Proteomes" id="UP000020681">
    <property type="component" value="Unassembled WGS sequence"/>
</dbReference>
<accession>A0ABN0QX69</accession>
<reference evidence="1 2" key="1">
    <citation type="submission" date="2014-01" db="EMBL/GenBank/DDBJ databases">
        <authorList>
            <person name="Dobos K."/>
            <person name="Lenaerts A."/>
            <person name="Ordway D."/>
            <person name="DeGroote M.A."/>
            <person name="Parker T."/>
            <person name="Sizemore C."/>
            <person name="Tallon L.J."/>
            <person name="Sadzewicz L.K."/>
            <person name="Sengamalay N."/>
            <person name="Fraser C.M."/>
            <person name="Hine E."/>
            <person name="Shefchek K.A."/>
            <person name="Das S.P."/>
            <person name="Tettelin H."/>
        </authorList>
    </citation>
    <scope>NUCLEOTIDE SEQUENCE [LARGE SCALE GENOMIC DNA]</scope>
    <source>
        <strain evidence="1 2">Harvey</strain>
    </source>
</reference>